<dbReference type="InterPro" id="IPR036188">
    <property type="entry name" value="FAD/NAD-bd_sf"/>
</dbReference>
<sequence>VDRRGAGADEANARRLKAKAEVEAARKAAELAKPKHILGAGLSGLSAATILARAGCEVHVHEIRSDSGARFDGDFQGIENWTSDADFFDEMRDWGLDPGEFKSDAFDVIDLVHPDDVITQPNTDGVAFRIVQRGTEGHTIDQGLKRMAIEAGVEIHYGTRREPGDCHIVAAGPRESSAVAFGEIFHTDHPNHVTFQLNDKLAPGAYSYLIVIDGIGLICTCLWRQQRKSTRYLNETIAWYEQHYDLNRRPIKRVGGKGDFGLPTRYVHEGRYYVGEAGGLQDFMWGFGMRYAITSGVLAAKAVLGECDYETEVRRRLVPLVRASAINRFLMNRVGNRGFKMVANHWMRDQEKKGDGLAFMRWLYKPGLGRRTIWPMVRLGMLRRKRLADGRTVHRMPFRKALKRDIWEPGARAMEIGEEWKSVQRGKRMKARGESDA</sequence>
<dbReference type="Pfam" id="PF13450">
    <property type="entry name" value="NAD_binding_8"/>
    <property type="match status" value="1"/>
</dbReference>
<feature type="non-terminal residue" evidence="1">
    <location>
        <position position="1"/>
    </location>
</feature>
<gene>
    <name evidence="1" type="ORF">METZ01_LOCUS24891</name>
</gene>
<dbReference type="PANTHER" id="PTHR42685:SF18">
    <property type="entry name" value="DIGERANYLGERANYLGLYCEROPHOSPHOLIPID REDUCTASE"/>
    <property type="match status" value="1"/>
</dbReference>
<accession>A0A381Q1H8</accession>
<organism evidence="1">
    <name type="scientific">marine metagenome</name>
    <dbReference type="NCBI Taxonomy" id="408172"/>
    <lineage>
        <taxon>unclassified sequences</taxon>
        <taxon>metagenomes</taxon>
        <taxon>ecological metagenomes</taxon>
    </lineage>
</organism>
<dbReference type="EMBL" id="UINC01001141">
    <property type="protein sequence ID" value="SUZ72037.1"/>
    <property type="molecule type" value="Genomic_DNA"/>
</dbReference>
<proteinExistence type="predicted"/>
<protein>
    <recommendedName>
        <fullName evidence="2">NAD(P)-binding protein</fullName>
    </recommendedName>
</protein>
<dbReference type="InterPro" id="IPR050407">
    <property type="entry name" value="Geranylgeranyl_reductase"/>
</dbReference>
<name>A0A381Q1H8_9ZZZZ</name>
<reference evidence="1" key="1">
    <citation type="submission" date="2018-05" db="EMBL/GenBank/DDBJ databases">
        <authorList>
            <person name="Lanie J.A."/>
            <person name="Ng W.-L."/>
            <person name="Kazmierczak K.M."/>
            <person name="Andrzejewski T.M."/>
            <person name="Davidsen T.M."/>
            <person name="Wayne K.J."/>
            <person name="Tettelin H."/>
            <person name="Glass J.I."/>
            <person name="Rusch D."/>
            <person name="Podicherti R."/>
            <person name="Tsui H.-C.T."/>
            <person name="Winkler M.E."/>
        </authorList>
    </citation>
    <scope>NUCLEOTIDE SEQUENCE</scope>
</reference>
<dbReference type="AlphaFoldDB" id="A0A381Q1H8"/>
<dbReference type="SUPFAM" id="SSF51905">
    <property type="entry name" value="FAD/NAD(P)-binding domain"/>
    <property type="match status" value="1"/>
</dbReference>
<evidence type="ECO:0000313" key="1">
    <source>
        <dbReference type="EMBL" id="SUZ72037.1"/>
    </source>
</evidence>
<dbReference type="Gene3D" id="3.50.50.60">
    <property type="entry name" value="FAD/NAD(P)-binding domain"/>
    <property type="match status" value="2"/>
</dbReference>
<dbReference type="PANTHER" id="PTHR42685">
    <property type="entry name" value="GERANYLGERANYL DIPHOSPHATE REDUCTASE"/>
    <property type="match status" value="1"/>
</dbReference>
<evidence type="ECO:0008006" key="2">
    <source>
        <dbReference type="Google" id="ProtNLM"/>
    </source>
</evidence>